<dbReference type="AlphaFoldDB" id="A0A8S9ZB34"/>
<keyword evidence="1" id="KW-0812">Transmembrane</keyword>
<evidence type="ECO:0000313" key="2">
    <source>
        <dbReference type="EMBL" id="KAF7623370.1"/>
    </source>
</evidence>
<evidence type="ECO:0000256" key="1">
    <source>
        <dbReference type="SAM" id="Phobius"/>
    </source>
</evidence>
<keyword evidence="3" id="KW-1185">Reference proteome</keyword>
<sequence>MHLFQISIIYFLLIILIDTFPNPLNLRLLYDEWHYFRFPTEIDYAINILEKHYLDLIYNKQPENILKKKMQITIISHMILLNNIKNNENKINEISDISFEYRYSQEMGICNKI</sequence>
<protein>
    <submittedName>
        <fullName evidence="2">Uncharacterized protein</fullName>
    </submittedName>
</protein>
<feature type="transmembrane region" description="Helical" evidence="1">
    <location>
        <begin position="6"/>
        <end position="24"/>
    </location>
</feature>
<reference evidence="2" key="1">
    <citation type="journal article" date="2020" name="Ecol. Evol.">
        <title>Genome structure and content of the rice root-knot nematode (Meloidogyne graminicola).</title>
        <authorList>
            <person name="Phan N.T."/>
            <person name="Danchin E.G.J."/>
            <person name="Klopp C."/>
            <person name="Perfus-Barbeoch L."/>
            <person name="Kozlowski D.K."/>
            <person name="Koutsovoulos G.D."/>
            <person name="Lopez-Roques C."/>
            <person name="Bouchez O."/>
            <person name="Zahm M."/>
            <person name="Besnard G."/>
            <person name="Bellafiore S."/>
        </authorList>
    </citation>
    <scope>NUCLEOTIDE SEQUENCE</scope>
    <source>
        <strain evidence="2">VN-18</strain>
    </source>
</reference>
<accession>A0A8S9ZB34</accession>
<name>A0A8S9ZB34_9BILA</name>
<dbReference type="EMBL" id="JABEBT010000261">
    <property type="protein sequence ID" value="KAF7623370.1"/>
    <property type="molecule type" value="Genomic_DNA"/>
</dbReference>
<keyword evidence="1" id="KW-1133">Transmembrane helix</keyword>
<comment type="caution">
    <text evidence="2">The sequence shown here is derived from an EMBL/GenBank/DDBJ whole genome shotgun (WGS) entry which is preliminary data.</text>
</comment>
<keyword evidence="1" id="KW-0472">Membrane</keyword>
<dbReference type="Proteomes" id="UP000605970">
    <property type="component" value="Unassembled WGS sequence"/>
</dbReference>
<evidence type="ECO:0000313" key="3">
    <source>
        <dbReference type="Proteomes" id="UP000605970"/>
    </source>
</evidence>
<proteinExistence type="predicted"/>
<gene>
    <name evidence="2" type="ORF">Mgra_00010291</name>
</gene>
<organism evidence="2 3">
    <name type="scientific">Meloidogyne graminicola</name>
    <dbReference type="NCBI Taxonomy" id="189291"/>
    <lineage>
        <taxon>Eukaryota</taxon>
        <taxon>Metazoa</taxon>
        <taxon>Ecdysozoa</taxon>
        <taxon>Nematoda</taxon>
        <taxon>Chromadorea</taxon>
        <taxon>Rhabditida</taxon>
        <taxon>Tylenchina</taxon>
        <taxon>Tylenchomorpha</taxon>
        <taxon>Tylenchoidea</taxon>
        <taxon>Meloidogynidae</taxon>
        <taxon>Meloidogyninae</taxon>
        <taxon>Meloidogyne</taxon>
    </lineage>
</organism>